<evidence type="ECO:0000256" key="1">
    <source>
        <dbReference type="ARBA" id="ARBA00004123"/>
    </source>
</evidence>
<dbReference type="GO" id="GO:0005634">
    <property type="term" value="C:nucleus"/>
    <property type="evidence" value="ECO:0007669"/>
    <property type="project" value="UniProtKB-SubCell"/>
</dbReference>
<proteinExistence type="predicted"/>
<gene>
    <name evidence="5" type="ORF">HO133_001220</name>
</gene>
<dbReference type="AlphaFoldDB" id="A0A8H6CET8"/>
<name>A0A8H6CET8_9LECA</name>
<evidence type="ECO:0000259" key="4">
    <source>
        <dbReference type="Pfam" id="PF12047"/>
    </source>
</evidence>
<reference evidence="5 6" key="1">
    <citation type="journal article" date="2020" name="Genomics">
        <title>Complete, high-quality genomes from long-read metagenomic sequencing of two wolf lichen thalli reveals enigmatic genome architecture.</title>
        <authorList>
            <person name="McKenzie S.K."/>
            <person name="Walston R.F."/>
            <person name="Allen J.L."/>
        </authorList>
    </citation>
    <scope>NUCLEOTIDE SEQUENCE [LARGE SCALE GENOMIC DNA]</scope>
    <source>
        <strain evidence="5">WasteWater1</strain>
    </source>
</reference>
<feature type="compositionally biased region" description="Polar residues" evidence="3">
    <location>
        <begin position="272"/>
        <end position="289"/>
    </location>
</feature>
<protein>
    <recommendedName>
        <fullName evidence="4">RFTS domain-containing protein</fullName>
    </recommendedName>
</protein>
<sequence>MAILEEDVLKPKDPSLRNSDEWPTFNFKKINVTSSKTGEQASLLSAHKGHPVTVSGKLDKIDSDLLPLVRDRRYHEKAIELKNVTTYAFAEYEDGSYGFWAAGKAGWFEIQSPASSYKETYSLMNEAASMFYMLADKLRRAIRKRPKLNAKELDKYTRALFKEYLASGKSLRLSDADDVREAFHEHRGFLITSMLECQEGLDWAQTPMLNYYESKFSDEYSKIEARVFGTNNALKAASLENRDNSKKRKSQSPHTEEPKDKKTRKGRAAAQVESQLPGTPPSKQVLDSASSDEDGVRNVLTRKHKSILQPSGGKTARKAAGRRKSLFAVADLSEGPHGEEQNDEDSQFFEGSPITTIHTAEDLELLTNPPRESSPEDAHGLKYLPRKYLELRVVEYDLPSMEPQGPGDLWTCTLEGCFHRVHEASKPAGKARIMEHFKTHATQAQEKIDLALNESRPYLPVNNLVRRLQAFAPDPGTELAPDTLQRKWQPPIRRRY</sequence>
<dbReference type="GeneID" id="59329636"/>
<accession>A0A8H6CET8</accession>
<comment type="caution">
    <text evidence="5">The sequence shown here is derived from an EMBL/GenBank/DDBJ whole genome shotgun (WGS) entry which is preliminary data.</text>
</comment>
<keyword evidence="2" id="KW-0539">Nucleus</keyword>
<feature type="region of interest" description="Disordered" evidence="3">
    <location>
        <begin position="237"/>
        <end position="321"/>
    </location>
</feature>
<evidence type="ECO:0000256" key="2">
    <source>
        <dbReference type="ARBA" id="ARBA00023242"/>
    </source>
</evidence>
<comment type="subcellular location">
    <subcellularLocation>
        <location evidence="1">Nucleus</location>
    </subcellularLocation>
</comment>
<evidence type="ECO:0000313" key="5">
    <source>
        <dbReference type="EMBL" id="KAF6222134.1"/>
    </source>
</evidence>
<keyword evidence="6" id="KW-1185">Reference proteome</keyword>
<dbReference type="InterPro" id="IPR022702">
    <property type="entry name" value="Cytosine_MeTrfase1_RFD"/>
</dbReference>
<evidence type="ECO:0000256" key="3">
    <source>
        <dbReference type="SAM" id="MobiDB-lite"/>
    </source>
</evidence>
<dbReference type="Pfam" id="PF12047">
    <property type="entry name" value="DNMT1-RFD"/>
    <property type="match status" value="1"/>
</dbReference>
<feature type="domain" description="RFTS" evidence="4">
    <location>
        <begin position="42"/>
        <end position="145"/>
    </location>
</feature>
<dbReference type="EMBL" id="JACCJB010000012">
    <property type="protein sequence ID" value="KAF6222134.1"/>
    <property type="molecule type" value="Genomic_DNA"/>
</dbReference>
<organism evidence="5 6">
    <name type="scientific">Letharia lupina</name>
    <dbReference type="NCBI Taxonomy" id="560253"/>
    <lineage>
        <taxon>Eukaryota</taxon>
        <taxon>Fungi</taxon>
        <taxon>Dikarya</taxon>
        <taxon>Ascomycota</taxon>
        <taxon>Pezizomycotina</taxon>
        <taxon>Lecanoromycetes</taxon>
        <taxon>OSLEUM clade</taxon>
        <taxon>Lecanoromycetidae</taxon>
        <taxon>Lecanorales</taxon>
        <taxon>Lecanorineae</taxon>
        <taxon>Parmeliaceae</taxon>
        <taxon>Letharia</taxon>
    </lineage>
</organism>
<dbReference type="Proteomes" id="UP000593566">
    <property type="component" value="Unassembled WGS sequence"/>
</dbReference>
<evidence type="ECO:0000313" key="6">
    <source>
        <dbReference type="Proteomes" id="UP000593566"/>
    </source>
</evidence>
<dbReference type="RefSeq" id="XP_037151569.1">
    <property type="nucleotide sequence ID" value="XM_037292150.1"/>
</dbReference>